<keyword evidence="3" id="KW-1185">Reference proteome</keyword>
<dbReference type="Gene3D" id="3.30.420.10">
    <property type="entry name" value="Ribonuclease H-like superfamily/Ribonuclease H"/>
    <property type="match status" value="1"/>
</dbReference>
<feature type="domain" description="3'-5' exonuclease" evidence="1">
    <location>
        <begin position="17"/>
        <end position="204"/>
    </location>
</feature>
<dbReference type="InterPro" id="IPR012337">
    <property type="entry name" value="RNaseH-like_sf"/>
</dbReference>
<dbReference type="Pfam" id="PF01612">
    <property type="entry name" value="DNA_pol_A_exo1"/>
    <property type="match status" value="1"/>
</dbReference>
<dbReference type="PANTHER" id="PTHR43040:SF1">
    <property type="entry name" value="RIBONUCLEASE D"/>
    <property type="match status" value="1"/>
</dbReference>
<evidence type="ECO:0000259" key="1">
    <source>
        <dbReference type="Pfam" id="PF01612"/>
    </source>
</evidence>
<dbReference type="EMBL" id="JBBBZM010000016">
    <property type="protein sequence ID" value="KAL0638931.1"/>
    <property type="molecule type" value="Genomic_DNA"/>
</dbReference>
<organism evidence="2 3">
    <name type="scientific">Discina gigas</name>
    <dbReference type="NCBI Taxonomy" id="1032678"/>
    <lineage>
        <taxon>Eukaryota</taxon>
        <taxon>Fungi</taxon>
        <taxon>Dikarya</taxon>
        <taxon>Ascomycota</taxon>
        <taxon>Pezizomycotina</taxon>
        <taxon>Pezizomycetes</taxon>
        <taxon>Pezizales</taxon>
        <taxon>Discinaceae</taxon>
        <taxon>Discina</taxon>
    </lineage>
</organism>
<name>A0ABR3GSM0_9PEZI</name>
<dbReference type="SUPFAM" id="SSF53098">
    <property type="entry name" value="Ribonuclease H-like"/>
    <property type="match status" value="1"/>
</dbReference>
<accession>A0ABR3GSM0</accession>
<evidence type="ECO:0000313" key="2">
    <source>
        <dbReference type="EMBL" id="KAL0638931.1"/>
    </source>
</evidence>
<dbReference type="InterPro" id="IPR002562">
    <property type="entry name" value="3'-5'_exonuclease_dom"/>
</dbReference>
<dbReference type="Proteomes" id="UP001447188">
    <property type="component" value="Unassembled WGS sequence"/>
</dbReference>
<gene>
    <name evidence="2" type="ORF">Q9L58_001982</name>
</gene>
<dbReference type="InterPro" id="IPR036397">
    <property type="entry name" value="RNaseH_sf"/>
</dbReference>
<evidence type="ECO:0000313" key="3">
    <source>
        <dbReference type="Proteomes" id="UP001447188"/>
    </source>
</evidence>
<comment type="caution">
    <text evidence="2">The sequence shown here is derived from an EMBL/GenBank/DDBJ whole genome shotgun (WGS) entry which is preliminary data.</text>
</comment>
<sequence>MGTAPEYTLIDTVDALSALIPSFCGLPSSPPSLYLDLEGQDLGKDGTVALIQIYVLPLKHTYLIDVHVLGNAAFTTTSTAPVSTPSLKAILESPSIPKCLFDLRADSNALFFLYGVSMQGVHDIQLMELARRPGHYVNGLAKCIESDAGLSWRAKEAFKKTKEEGAKLFMPSKGGSWAILCERPIKTQVMEYCVHDVKHLPTLWQLYKTTNNPSQRLIESATLDRIALSKDPKFDRKGRNMALGPWGGPQEEYWDCIESEQDDYSYLSDEARDDFEDYNYDHDYYDVY</sequence>
<protein>
    <recommendedName>
        <fullName evidence="1">3'-5' exonuclease domain-containing protein</fullName>
    </recommendedName>
</protein>
<proteinExistence type="predicted"/>
<dbReference type="PANTHER" id="PTHR43040">
    <property type="entry name" value="RIBONUCLEASE D"/>
    <property type="match status" value="1"/>
</dbReference>
<reference evidence="2 3" key="1">
    <citation type="submission" date="2024-02" db="EMBL/GenBank/DDBJ databases">
        <title>Discinaceae phylogenomics.</title>
        <authorList>
            <person name="Dirks A.C."/>
            <person name="James T.Y."/>
        </authorList>
    </citation>
    <scope>NUCLEOTIDE SEQUENCE [LARGE SCALE GENOMIC DNA]</scope>
    <source>
        <strain evidence="2 3">ACD0624</strain>
    </source>
</reference>